<sequence>MSGNSGSKKDRQRAARERLQAERAAAARKAKVRGRVLVSAAIVSSLALVGGVAWYVTQPTADAEAAEGPLVRPAHTTGRDGVVVPYGKADNEHVLTVWLDMRCPYCAGAETGLGETMKQQADDGEYRIEYHFATFLDGSLGGKGSKRALNALGAAVNESPGKFMEYLNVLYANHPEKESDDKFGSTATLLELADKVDGLRTPAFNKAVKELTYMPWVEKVSQQFYEQDINGTPTVLIDGKKIQVNSGKGIESISPEQFTKLVDENIK</sequence>
<keyword evidence="4" id="KW-1015">Disulfide bond</keyword>
<dbReference type="Proteomes" id="UP000481109">
    <property type="component" value="Unassembled WGS sequence"/>
</dbReference>
<feature type="compositionally biased region" description="Basic and acidic residues" evidence="6">
    <location>
        <begin position="7"/>
        <end position="21"/>
    </location>
</feature>
<dbReference type="RefSeq" id="WP_165334891.1">
    <property type="nucleotide sequence ID" value="NZ_JAAKZW010000151.1"/>
</dbReference>
<evidence type="ECO:0000256" key="5">
    <source>
        <dbReference type="ARBA" id="ARBA00023284"/>
    </source>
</evidence>
<dbReference type="GO" id="GO:0016491">
    <property type="term" value="F:oxidoreductase activity"/>
    <property type="evidence" value="ECO:0007669"/>
    <property type="project" value="UniProtKB-KW"/>
</dbReference>
<accession>A0A6G4XRL5</accession>
<dbReference type="PANTHER" id="PTHR13887:SF14">
    <property type="entry name" value="DISULFIDE BOND FORMATION PROTEIN D"/>
    <property type="match status" value="1"/>
</dbReference>
<evidence type="ECO:0000256" key="2">
    <source>
        <dbReference type="ARBA" id="ARBA00022729"/>
    </source>
</evidence>
<evidence type="ECO:0000256" key="3">
    <source>
        <dbReference type="ARBA" id="ARBA00023002"/>
    </source>
</evidence>
<evidence type="ECO:0000259" key="8">
    <source>
        <dbReference type="Pfam" id="PF13462"/>
    </source>
</evidence>
<dbReference type="PANTHER" id="PTHR13887">
    <property type="entry name" value="GLUTATHIONE S-TRANSFERASE KAPPA"/>
    <property type="match status" value="1"/>
</dbReference>
<gene>
    <name evidence="9" type="ORF">G6045_27905</name>
</gene>
<reference evidence="9 10" key="1">
    <citation type="submission" date="2020-02" db="EMBL/GenBank/DDBJ databases">
        <title>Whole-genome analyses of novel actinobacteria.</title>
        <authorList>
            <person name="Sahin N."/>
            <person name="Tokatli A."/>
        </authorList>
    </citation>
    <scope>NUCLEOTIDE SEQUENCE [LARGE SCALE GENOMIC DNA]</scope>
    <source>
        <strain evidence="9 10">YC504</strain>
    </source>
</reference>
<dbReference type="InterPro" id="IPR012336">
    <property type="entry name" value="Thioredoxin-like_fold"/>
</dbReference>
<organism evidence="9 10">
    <name type="scientific">Streptomyces mesophilus</name>
    <dbReference type="NCBI Taxonomy" id="1775132"/>
    <lineage>
        <taxon>Bacteria</taxon>
        <taxon>Bacillati</taxon>
        <taxon>Actinomycetota</taxon>
        <taxon>Actinomycetes</taxon>
        <taxon>Kitasatosporales</taxon>
        <taxon>Streptomycetaceae</taxon>
        <taxon>Streptomyces</taxon>
    </lineage>
</organism>
<evidence type="ECO:0000256" key="1">
    <source>
        <dbReference type="ARBA" id="ARBA00005791"/>
    </source>
</evidence>
<keyword evidence="3" id="KW-0560">Oxidoreductase</keyword>
<evidence type="ECO:0000256" key="6">
    <source>
        <dbReference type="SAM" id="MobiDB-lite"/>
    </source>
</evidence>
<comment type="caution">
    <text evidence="9">The sequence shown here is derived from an EMBL/GenBank/DDBJ whole genome shotgun (WGS) entry which is preliminary data.</text>
</comment>
<name>A0A6G4XRL5_9ACTN</name>
<dbReference type="Gene3D" id="3.40.30.10">
    <property type="entry name" value="Glutaredoxin"/>
    <property type="match status" value="1"/>
</dbReference>
<dbReference type="AlphaFoldDB" id="A0A6G4XRL5"/>
<keyword evidence="7" id="KW-0812">Transmembrane</keyword>
<comment type="similarity">
    <text evidence="1">Belongs to the thioredoxin family. DsbA subfamily.</text>
</comment>
<proteinExistence type="inferred from homology"/>
<keyword evidence="7" id="KW-0472">Membrane</keyword>
<evidence type="ECO:0000256" key="4">
    <source>
        <dbReference type="ARBA" id="ARBA00023157"/>
    </source>
</evidence>
<evidence type="ECO:0000313" key="9">
    <source>
        <dbReference type="EMBL" id="NGO79447.1"/>
    </source>
</evidence>
<dbReference type="SUPFAM" id="SSF52833">
    <property type="entry name" value="Thioredoxin-like"/>
    <property type="match status" value="1"/>
</dbReference>
<dbReference type="Pfam" id="PF13462">
    <property type="entry name" value="Thioredoxin_4"/>
    <property type="match status" value="1"/>
</dbReference>
<dbReference type="InterPro" id="IPR036249">
    <property type="entry name" value="Thioredoxin-like_sf"/>
</dbReference>
<protein>
    <submittedName>
        <fullName evidence="9">Thioredoxin domain-containing protein</fullName>
    </submittedName>
</protein>
<keyword evidence="7" id="KW-1133">Transmembrane helix</keyword>
<keyword evidence="2" id="KW-0732">Signal</keyword>
<evidence type="ECO:0000313" key="10">
    <source>
        <dbReference type="Proteomes" id="UP000481109"/>
    </source>
</evidence>
<keyword evidence="10" id="KW-1185">Reference proteome</keyword>
<dbReference type="EMBL" id="JAAKZW010000151">
    <property type="protein sequence ID" value="NGO79447.1"/>
    <property type="molecule type" value="Genomic_DNA"/>
</dbReference>
<evidence type="ECO:0000256" key="7">
    <source>
        <dbReference type="SAM" id="Phobius"/>
    </source>
</evidence>
<feature type="domain" description="Thioredoxin-like fold" evidence="8">
    <location>
        <begin position="86"/>
        <end position="264"/>
    </location>
</feature>
<feature type="transmembrane region" description="Helical" evidence="7">
    <location>
        <begin position="36"/>
        <end position="56"/>
    </location>
</feature>
<keyword evidence="5" id="KW-0676">Redox-active center</keyword>
<feature type="region of interest" description="Disordered" evidence="6">
    <location>
        <begin position="1"/>
        <end position="22"/>
    </location>
</feature>